<organism evidence="2 3">
    <name type="scientific">Aphanocapsa feldmannii 277cV</name>
    <dbReference type="NCBI Taxonomy" id="2507553"/>
    <lineage>
        <taxon>Bacteria</taxon>
        <taxon>Bacillati</taxon>
        <taxon>Cyanobacteriota</taxon>
        <taxon>Cyanophyceae</taxon>
        <taxon>Oscillatoriophycideae</taxon>
        <taxon>Chroococcales</taxon>
        <taxon>Microcystaceae</taxon>
        <taxon>Aphanocapsa</taxon>
    </lineage>
</organism>
<evidence type="ECO:0000259" key="1">
    <source>
        <dbReference type="PROSITE" id="PS50076"/>
    </source>
</evidence>
<protein>
    <submittedName>
        <fullName evidence="2">J domain-containing protein</fullName>
    </submittedName>
</protein>
<dbReference type="InterPro" id="IPR050817">
    <property type="entry name" value="DjlA_DnaK_co-chaperone"/>
</dbReference>
<name>A0A524RPR1_9CHRO</name>
<proteinExistence type="predicted"/>
<comment type="caution">
    <text evidence="2">The sequence shown here is derived from an EMBL/GenBank/DDBJ whole genome shotgun (WGS) entry which is preliminary data.</text>
</comment>
<evidence type="ECO:0000313" key="2">
    <source>
        <dbReference type="EMBL" id="TGG92695.1"/>
    </source>
</evidence>
<dbReference type="Proteomes" id="UP000317990">
    <property type="component" value="Unassembled WGS sequence"/>
</dbReference>
<evidence type="ECO:0000313" key="3">
    <source>
        <dbReference type="Proteomes" id="UP000317990"/>
    </source>
</evidence>
<gene>
    <name evidence="2" type="ORF">ERJ67_05530</name>
</gene>
<dbReference type="InterPro" id="IPR001623">
    <property type="entry name" value="DnaJ_domain"/>
</dbReference>
<dbReference type="CDD" id="cd06257">
    <property type="entry name" value="DnaJ"/>
    <property type="match status" value="1"/>
</dbReference>
<dbReference type="PRINTS" id="PR00625">
    <property type="entry name" value="JDOMAIN"/>
</dbReference>
<dbReference type="PROSITE" id="PS50076">
    <property type="entry name" value="DNAJ_2"/>
    <property type="match status" value="1"/>
</dbReference>
<dbReference type="Pfam" id="PF00226">
    <property type="entry name" value="DnaJ"/>
    <property type="match status" value="1"/>
</dbReference>
<dbReference type="InterPro" id="IPR036869">
    <property type="entry name" value="J_dom_sf"/>
</dbReference>
<dbReference type="PANTHER" id="PTHR24074">
    <property type="entry name" value="CO-CHAPERONE PROTEIN DJLA"/>
    <property type="match status" value="1"/>
</dbReference>
<dbReference type="SMART" id="SM00271">
    <property type="entry name" value="DnaJ"/>
    <property type="match status" value="1"/>
</dbReference>
<dbReference type="Gene3D" id="1.10.287.110">
    <property type="entry name" value="DnaJ domain"/>
    <property type="match status" value="1"/>
</dbReference>
<reference evidence="2 3" key="1">
    <citation type="journal article" date="2019" name="mSystems">
        <title>Life at home and on the roam: Genomic adaptions reflect the dual lifestyle of an intracellular, facultative symbiont.</title>
        <authorList>
            <person name="Burgsdorf I."/>
        </authorList>
    </citation>
    <scope>NUCLEOTIDE SEQUENCE [LARGE SCALE GENOMIC DNA]</scope>
    <source>
        <strain evidence="2">277cV</strain>
    </source>
</reference>
<feature type="domain" description="J" evidence="1">
    <location>
        <begin position="4"/>
        <end position="65"/>
    </location>
</feature>
<accession>A0A524RPR1</accession>
<sequence length="228" mass="25704">MGRDHYRELELAPGASDEEIKRAYRRLVKRHHPDAGGDEERIVALNAAYAVLGDSSARREYDLATGVCPHAANASGCDRARASSRGARRAHTPGDQALALQLWLSRVYGPIDRHMGQVINPFPAELRTLSADPYDDSLMAGFCAYIETSQQHLDKAERAYRAMAAPTAARELSLSLYHCFSQLQDAIRELKRYTLGYVDDNLRDGREMIRIAKRQRSELHQERRSLKP</sequence>
<dbReference type="EMBL" id="SRMO01000059">
    <property type="protein sequence ID" value="TGG92695.1"/>
    <property type="molecule type" value="Genomic_DNA"/>
</dbReference>
<dbReference type="SUPFAM" id="SSF46565">
    <property type="entry name" value="Chaperone J-domain"/>
    <property type="match status" value="1"/>
</dbReference>
<dbReference type="AlphaFoldDB" id="A0A524RPR1"/>